<dbReference type="InterPro" id="IPR001322">
    <property type="entry name" value="Lamin_tail_dom"/>
</dbReference>
<dbReference type="InterPro" id="IPR059177">
    <property type="entry name" value="GH29D-like_dom"/>
</dbReference>
<name>A0A098S8K8_9BACT</name>
<dbReference type="PROSITE" id="PS51841">
    <property type="entry name" value="LTD"/>
    <property type="match status" value="1"/>
</dbReference>
<keyword evidence="2" id="KW-0732">Signal</keyword>
<keyword evidence="5" id="KW-1185">Reference proteome</keyword>
<dbReference type="InterPro" id="IPR014867">
    <property type="entry name" value="Spore_coat_CotH_CotH2/3/7"/>
</dbReference>
<feature type="transmembrane region" description="Helical" evidence="1">
    <location>
        <begin position="749"/>
        <end position="768"/>
    </location>
</feature>
<keyword evidence="1" id="KW-1133">Transmembrane helix</keyword>
<proteinExistence type="predicted"/>
<dbReference type="STRING" id="1524460.IX84_14375"/>
<dbReference type="OrthoDB" id="9806464at2"/>
<dbReference type="Pfam" id="PF08757">
    <property type="entry name" value="CotH"/>
    <property type="match status" value="1"/>
</dbReference>
<gene>
    <name evidence="4" type="ORF">IX84_14375</name>
</gene>
<evidence type="ECO:0000256" key="2">
    <source>
        <dbReference type="SAM" id="SignalP"/>
    </source>
</evidence>
<feature type="domain" description="LTD" evidence="3">
    <location>
        <begin position="582"/>
        <end position="697"/>
    </location>
</feature>
<dbReference type="Proteomes" id="UP000029736">
    <property type="component" value="Unassembled WGS sequence"/>
</dbReference>
<evidence type="ECO:0000256" key="1">
    <source>
        <dbReference type="SAM" id="Phobius"/>
    </source>
</evidence>
<keyword evidence="1" id="KW-0812">Transmembrane</keyword>
<evidence type="ECO:0000259" key="3">
    <source>
        <dbReference type="PROSITE" id="PS51841"/>
    </source>
</evidence>
<organism evidence="4 5">
    <name type="scientific">Phaeodactylibacter xiamenensis</name>
    <dbReference type="NCBI Taxonomy" id="1524460"/>
    <lineage>
        <taxon>Bacteria</taxon>
        <taxon>Pseudomonadati</taxon>
        <taxon>Bacteroidota</taxon>
        <taxon>Saprospiria</taxon>
        <taxon>Saprospirales</taxon>
        <taxon>Haliscomenobacteraceae</taxon>
        <taxon>Phaeodactylibacter</taxon>
    </lineage>
</organism>
<accession>A0A098S8K8</accession>
<dbReference type="EMBL" id="JPOS01000035">
    <property type="protein sequence ID" value="KGE87412.1"/>
    <property type="molecule type" value="Genomic_DNA"/>
</dbReference>
<dbReference type="Gene3D" id="2.60.40.1260">
    <property type="entry name" value="Lamin Tail domain"/>
    <property type="match status" value="1"/>
</dbReference>
<dbReference type="InterPro" id="IPR036415">
    <property type="entry name" value="Lamin_tail_dom_sf"/>
</dbReference>
<reference evidence="4 5" key="1">
    <citation type="journal article" date="2014" name="Int. J. Syst. Evol. Microbiol.">
        <title>Phaeodactylibacter xiamenensis gen. nov., sp. nov., a member of the family Saprospiraceae isolated from the marine alga Phaeodactylum tricornutum.</title>
        <authorList>
            <person name="Chen Z.Jr."/>
            <person name="Lei X."/>
            <person name="Lai Q."/>
            <person name="Li Y."/>
            <person name="Zhang B."/>
            <person name="Zhang J."/>
            <person name="Zhang H."/>
            <person name="Yang L."/>
            <person name="Zheng W."/>
            <person name="Tian Y."/>
            <person name="Yu Z."/>
            <person name="Xu H.Jr."/>
            <person name="Zheng T."/>
        </authorList>
    </citation>
    <scope>NUCLEOTIDE SEQUENCE [LARGE SCALE GENOMIC DNA]</scope>
    <source>
        <strain evidence="4 5">KD52</strain>
    </source>
</reference>
<feature type="chain" id="PRO_5001939992" description="LTD domain-containing protein" evidence="2">
    <location>
        <begin position="25"/>
        <end position="774"/>
    </location>
</feature>
<evidence type="ECO:0000313" key="4">
    <source>
        <dbReference type="EMBL" id="KGE87412.1"/>
    </source>
</evidence>
<protein>
    <recommendedName>
        <fullName evidence="3">LTD domain-containing protein</fullName>
    </recommendedName>
</protein>
<dbReference type="AlphaFoldDB" id="A0A098S8K8"/>
<dbReference type="Pfam" id="PF13290">
    <property type="entry name" value="CHB_HEX_C_1"/>
    <property type="match status" value="1"/>
</dbReference>
<sequence>MKRLTSLFSLLCLTLCLPAQEAAAPPPPEIILSVPAGYYPEAISLDIQCPGGKVYFTLDGSTPTQRSARYQNPITIQETTVLRLLATYEDGRDEVLEGHTYFIGEPETSFATISIGIDPSTLFHPFHGLFMLGANAVDTLWKKPGANFWSKRETTCNLEIFESNGQCVYRSPSGFRLFGGMSRLFPQKSIALVARDEYGEHRIDHEIFGKPGKKKFKFLVLRNSGSDFGKSHFRDALMTSLVEDWDLETQDNRPAHVYINGRYWGIYNIREKINRYFIDSHFEEVENDSVDIMEHRYTVKRGSARHYRSLLRYLEEHDLSEPGHFDYVATQMDIDNFLDYQIAQIYFDNQDAGGNIRYWRPQTERGRWRWILYDTDWGFGLHEPSAFEHNSLAFHTNPDGPAWPNPPWSTFLLRKLLENEDCRHRFVNRFADRLNTSFEPQRVLDQVNFFYERLKPEMPRHLDRWKLSRTDWNFHVNVMRTFAQERPGYVRMHLMEYFQTGAQRKVSVGSTKGGQVVLNENLTITSDTLLGTYFERFPISLGVVAHHGYRFSHWEGVIAGDERRELSLSLAPGDTEVYAVFEPYIHPLESKLVINEISPKSGDAGDWLELYNGSKERLNLAKWTLSDLKQNTFTFPAVTIEPNDYLVIAEDSVGFRAKYPKAYNVIGGLDFGLNKRQESIALYSILGAMVDSISYEAPPVDSAFVLSLLLPDLNNSDPQNWAFRPGTGTPNAANPYYVESRVRAQQTRWMQIGLAGGVFVLSLLLLVLRQRRIL</sequence>
<feature type="signal peptide" evidence="2">
    <location>
        <begin position="1"/>
        <end position="24"/>
    </location>
</feature>
<evidence type="ECO:0000313" key="5">
    <source>
        <dbReference type="Proteomes" id="UP000029736"/>
    </source>
</evidence>
<keyword evidence="1" id="KW-0472">Membrane</keyword>
<dbReference type="SUPFAM" id="SSF74853">
    <property type="entry name" value="Lamin A/C globular tail domain"/>
    <property type="match status" value="1"/>
</dbReference>
<comment type="caution">
    <text evidence="4">The sequence shown here is derived from an EMBL/GenBank/DDBJ whole genome shotgun (WGS) entry which is preliminary data.</text>
</comment>
<dbReference type="RefSeq" id="WP_044221713.1">
    <property type="nucleotide sequence ID" value="NZ_JBKAGJ010000027.1"/>
</dbReference>
<dbReference type="Pfam" id="PF00932">
    <property type="entry name" value="LTD"/>
    <property type="match status" value="1"/>
</dbReference>